<organism evidence="1 2">
    <name type="scientific">Mycena albidolilacea</name>
    <dbReference type="NCBI Taxonomy" id="1033008"/>
    <lineage>
        <taxon>Eukaryota</taxon>
        <taxon>Fungi</taxon>
        <taxon>Dikarya</taxon>
        <taxon>Basidiomycota</taxon>
        <taxon>Agaricomycotina</taxon>
        <taxon>Agaricomycetes</taxon>
        <taxon>Agaricomycetidae</taxon>
        <taxon>Agaricales</taxon>
        <taxon>Marasmiineae</taxon>
        <taxon>Mycenaceae</taxon>
        <taxon>Mycena</taxon>
    </lineage>
</organism>
<evidence type="ECO:0008006" key="3">
    <source>
        <dbReference type="Google" id="ProtNLM"/>
    </source>
</evidence>
<comment type="caution">
    <text evidence="1">The sequence shown here is derived from an EMBL/GenBank/DDBJ whole genome shotgun (WGS) entry which is preliminary data.</text>
</comment>
<reference evidence="1" key="1">
    <citation type="submission" date="2023-03" db="EMBL/GenBank/DDBJ databases">
        <title>Massive genome expansion in bonnet fungi (Mycena s.s.) driven by repeated elements and novel gene families across ecological guilds.</title>
        <authorList>
            <consortium name="Lawrence Berkeley National Laboratory"/>
            <person name="Harder C.B."/>
            <person name="Miyauchi S."/>
            <person name="Viragh M."/>
            <person name="Kuo A."/>
            <person name="Thoen E."/>
            <person name="Andreopoulos B."/>
            <person name="Lu D."/>
            <person name="Skrede I."/>
            <person name="Drula E."/>
            <person name="Henrissat B."/>
            <person name="Morin E."/>
            <person name="Kohler A."/>
            <person name="Barry K."/>
            <person name="LaButti K."/>
            <person name="Morin E."/>
            <person name="Salamov A."/>
            <person name="Lipzen A."/>
            <person name="Mereny Z."/>
            <person name="Hegedus B."/>
            <person name="Baldrian P."/>
            <person name="Stursova M."/>
            <person name="Weitz H."/>
            <person name="Taylor A."/>
            <person name="Grigoriev I.V."/>
            <person name="Nagy L.G."/>
            <person name="Martin F."/>
            <person name="Kauserud H."/>
        </authorList>
    </citation>
    <scope>NUCLEOTIDE SEQUENCE</scope>
    <source>
        <strain evidence="1">CBHHK002</strain>
    </source>
</reference>
<sequence length="201" mass="22371">MTATLPQELIDAILDHLAGDPPSLKACSLVSCAWVPCTRLHLFKTCTLNPRTVSDFSGLLRSPHCTFRLHIRSIHLPRDIPTSTLHNKFDDPAFAVDLRGLTGVRALELTLNTRPRAPCPTVHLRTWVSSRPSHSSPVLSSKIFKCVPSRRSSTRYASSPHCRSYTCGCRVPFCTPLILPSTRHWPPRPAHYTPSSFAGIR</sequence>
<dbReference type="Proteomes" id="UP001218218">
    <property type="component" value="Unassembled WGS sequence"/>
</dbReference>
<name>A0AAD6ZCU1_9AGAR</name>
<dbReference type="SUPFAM" id="SSF81383">
    <property type="entry name" value="F-box domain"/>
    <property type="match status" value="1"/>
</dbReference>
<keyword evidence="2" id="KW-1185">Reference proteome</keyword>
<evidence type="ECO:0000313" key="2">
    <source>
        <dbReference type="Proteomes" id="UP001218218"/>
    </source>
</evidence>
<dbReference type="InterPro" id="IPR036047">
    <property type="entry name" value="F-box-like_dom_sf"/>
</dbReference>
<dbReference type="AlphaFoldDB" id="A0AAD6ZCU1"/>
<dbReference type="EMBL" id="JARIHO010000059">
    <property type="protein sequence ID" value="KAJ7318096.1"/>
    <property type="molecule type" value="Genomic_DNA"/>
</dbReference>
<protein>
    <recommendedName>
        <fullName evidence="3">F-box domain-containing protein</fullName>
    </recommendedName>
</protein>
<evidence type="ECO:0000313" key="1">
    <source>
        <dbReference type="EMBL" id="KAJ7318096.1"/>
    </source>
</evidence>
<accession>A0AAD6ZCU1</accession>
<gene>
    <name evidence="1" type="ORF">DFH08DRAFT_789912</name>
</gene>
<proteinExistence type="predicted"/>